<dbReference type="InterPro" id="IPR036291">
    <property type="entry name" value="NAD(P)-bd_dom_sf"/>
</dbReference>
<evidence type="ECO:0000313" key="4">
    <source>
        <dbReference type="EMBL" id="KAJ6050776.1"/>
    </source>
</evidence>
<dbReference type="FunFam" id="3.40.50.720:FF:000084">
    <property type="entry name" value="Short-chain dehydrogenase reductase"/>
    <property type="match status" value="1"/>
</dbReference>
<dbReference type="PRINTS" id="PR00081">
    <property type="entry name" value="GDHRDH"/>
</dbReference>
<comment type="caution">
    <text evidence="4">The sequence shown here is derived from an EMBL/GenBank/DDBJ whole genome shotgun (WGS) entry which is preliminary data.</text>
</comment>
<dbReference type="PANTHER" id="PTHR24321">
    <property type="entry name" value="DEHYDROGENASES, SHORT CHAIN"/>
    <property type="match status" value="1"/>
</dbReference>
<dbReference type="Gene3D" id="3.40.50.720">
    <property type="entry name" value="NAD(P)-binding Rossmann-like Domain"/>
    <property type="match status" value="1"/>
</dbReference>
<keyword evidence="3" id="KW-0560">Oxidoreductase</keyword>
<gene>
    <name evidence="4" type="ORF">N7460_001310</name>
</gene>
<dbReference type="GO" id="GO:0016491">
    <property type="term" value="F:oxidoreductase activity"/>
    <property type="evidence" value="ECO:0007669"/>
    <property type="project" value="UniProtKB-KW"/>
</dbReference>
<dbReference type="Proteomes" id="UP001219568">
    <property type="component" value="Unassembled WGS sequence"/>
</dbReference>
<name>A0AAD6IJH9_PENCN</name>
<evidence type="ECO:0000256" key="1">
    <source>
        <dbReference type="ARBA" id="ARBA00006484"/>
    </source>
</evidence>
<dbReference type="AlphaFoldDB" id="A0AAD6IJH9"/>
<dbReference type="Pfam" id="PF13561">
    <property type="entry name" value="adh_short_C2"/>
    <property type="match status" value="1"/>
</dbReference>
<sequence length="260" mass="27650">MMASDFSKVFAITGGASGIGAATCHLLAQRGAEAICVGDISSERLAELRESIQATYPLTDVRCTVLDVSSSAAINEWVDSITAEFGRLDGAANIAGMAQGAGIRHCPTILEEDETQWKRILQVNLDGVFYATKAEVRAMKPMSGDRSIVNVASIASMAHMPDVFAYGTSKGACAYFTTCVAQDVIPFGIRVNTVSPGITRTPMLPKFAPTKTSDQVEEAYTKEGFAIIEPEDVARTIVWLLSGDSRPVFGANINVGACMP</sequence>
<dbReference type="EMBL" id="JAQJZL010000002">
    <property type="protein sequence ID" value="KAJ6050776.1"/>
    <property type="molecule type" value="Genomic_DNA"/>
</dbReference>
<reference evidence="4" key="1">
    <citation type="journal article" date="2023" name="IMA Fungus">
        <title>Comparative genomic study of the Penicillium genus elucidates a diverse pangenome and 15 lateral gene transfer events.</title>
        <authorList>
            <person name="Petersen C."/>
            <person name="Sorensen T."/>
            <person name="Nielsen M.R."/>
            <person name="Sondergaard T.E."/>
            <person name="Sorensen J.L."/>
            <person name="Fitzpatrick D.A."/>
            <person name="Frisvad J.C."/>
            <person name="Nielsen K.L."/>
        </authorList>
    </citation>
    <scope>NUCLEOTIDE SEQUENCE</scope>
    <source>
        <strain evidence="4">IBT 15450</strain>
    </source>
</reference>
<protein>
    <submittedName>
        <fullName evidence="4">Short chain dehydrogenase/oxidoreductase CpoX2</fullName>
    </submittedName>
</protein>
<organism evidence="4 5">
    <name type="scientific">Penicillium canescens</name>
    <dbReference type="NCBI Taxonomy" id="5083"/>
    <lineage>
        <taxon>Eukaryota</taxon>
        <taxon>Fungi</taxon>
        <taxon>Dikarya</taxon>
        <taxon>Ascomycota</taxon>
        <taxon>Pezizomycotina</taxon>
        <taxon>Eurotiomycetes</taxon>
        <taxon>Eurotiomycetidae</taxon>
        <taxon>Eurotiales</taxon>
        <taxon>Aspergillaceae</taxon>
        <taxon>Penicillium</taxon>
    </lineage>
</organism>
<evidence type="ECO:0000256" key="3">
    <source>
        <dbReference type="ARBA" id="ARBA00023002"/>
    </source>
</evidence>
<evidence type="ECO:0000313" key="5">
    <source>
        <dbReference type="Proteomes" id="UP001219568"/>
    </source>
</evidence>
<reference evidence="4" key="2">
    <citation type="submission" date="2023-01" db="EMBL/GenBank/DDBJ databases">
        <authorList>
            <person name="Petersen C."/>
        </authorList>
    </citation>
    <scope>NUCLEOTIDE SEQUENCE</scope>
    <source>
        <strain evidence="4">IBT 15450</strain>
    </source>
</reference>
<dbReference type="InterPro" id="IPR002347">
    <property type="entry name" value="SDR_fam"/>
</dbReference>
<accession>A0AAD6IJH9</accession>
<keyword evidence="5" id="KW-1185">Reference proteome</keyword>
<dbReference type="CDD" id="cd05233">
    <property type="entry name" value="SDR_c"/>
    <property type="match status" value="1"/>
</dbReference>
<dbReference type="SUPFAM" id="SSF51735">
    <property type="entry name" value="NAD(P)-binding Rossmann-fold domains"/>
    <property type="match status" value="1"/>
</dbReference>
<dbReference type="PANTHER" id="PTHR24321:SF8">
    <property type="entry name" value="ESTRADIOL 17-BETA-DEHYDROGENASE 8-RELATED"/>
    <property type="match status" value="1"/>
</dbReference>
<evidence type="ECO:0000256" key="2">
    <source>
        <dbReference type="ARBA" id="ARBA00022857"/>
    </source>
</evidence>
<comment type="similarity">
    <text evidence="1">Belongs to the short-chain dehydrogenases/reductases (SDR) family.</text>
</comment>
<proteinExistence type="inferred from homology"/>
<keyword evidence="2" id="KW-0521">NADP</keyword>